<evidence type="ECO:0000256" key="1">
    <source>
        <dbReference type="SAM" id="Phobius"/>
    </source>
</evidence>
<dbReference type="Proteomes" id="UP000694005">
    <property type="component" value="Chromosome A07"/>
</dbReference>
<evidence type="ECO:0000313" key="3">
    <source>
        <dbReference type="Proteomes" id="UP000694005"/>
    </source>
</evidence>
<keyword evidence="1" id="KW-0472">Membrane</keyword>
<sequence>SSYLTIHVPVHRLCSRLMYRLSLFFFWALLVLGFCLLYSYLIERTIVVDIYY</sequence>
<organism evidence="2 3">
    <name type="scientific">Brassica campestris</name>
    <name type="common">Field mustard</name>
    <dbReference type="NCBI Taxonomy" id="3711"/>
    <lineage>
        <taxon>Eukaryota</taxon>
        <taxon>Viridiplantae</taxon>
        <taxon>Streptophyta</taxon>
        <taxon>Embryophyta</taxon>
        <taxon>Tracheophyta</taxon>
        <taxon>Spermatophyta</taxon>
        <taxon>Magnoliopsida</taxon>
        <taxon>eudicotyledons</taxon>
        <taxon>Gunneridae</taxon>
        <taxon>Pentapetalae</taxon>
        <taxon>rosids</taxon>
        <taxon>malvids</taxon>
        <taxon>Brassicales</taxon>
        <taxon>Brassicaceae</taxon>
        <taxon>Brassiceae</taxon>
        <taxon>Brassica</taxon>
    </lineage>
</organism>
<feature type="transmembrane region" description="Helical" evidence="1">
    <location>
        <begin position="21"/>
        <end position="42"/>
    </location>
</feature>
<dbReference type="AlphaFoldDB" id="A0A8D9M8J7"/>
<reference evidence="2 3" key="1">
    <citation type="submission" date="2021-07" db="EMBL/GenBank/DDBJ databases">
        <authorList>
            <consortium name="Genoscope - CEA"/>
            <person name="William W."/>
        </authorList>
    </citation>
    <scope>NUCLEOTIDE SEQUENCE [LARGE SCALE GENOMIC DNA]</scope>
</reference>
<proteinExistence type="predicted"/>
<gene>
    <name evidence="2" type="ORF">BRAPAZ1V2_A07P21720.2</name>
</gene>
<keyword evidence="1" id="KW-1133">Transmembrane helix</keyword>
<protein>
    <submittedName>
        <fullName evidence="2">Uncharacterized protein</fullName>
    </submittedName>
</protein>
<feature type="non-terminal residue" evidence="2">
    <location>
        <position position="1"/>
    </location>
</feature>
<evidence type="ECO:0000313" key="2">
    <source>
        <dbReference type="EMBL" id="CAG7902528.1"/>
    </source>
</evidence>
<dbReference type="Gramene" id="A07p21720.2_BraZ1">
    <property type="protein sequence ID" value="A07p21720.2_BraZ1.CDS.1"/>
    <property type="gene ID" value="A07g21720.2_BraZ1"/>
</dbReference>
<keyword evidence="1" id="KW-0812">Transmembrane</keyword>
<dbReference type="EMBL" id="LS974623">
    <property type="protein sequence ID" value="CAG7902528.1"/>
    <property type="molecule type" value="Genomic_DNA"/>
</dbReference>
<name>A0A8D9M8J7_BRACM</name>
<accession>A0A8D9M8J7</accession>